<comment type="subcellular location">
    <subcellularLocation>
        <location evidence="2">Cytoplasm</location>
    </subcellularLocation>
</comment>
<dbReference type="GO" id="GO:0005524">
    <property type="term" value="F:ATP binding"/>
    <property type="evidence" value="ECO:0007669"/>
    <property type="project" value="UniProtKB-KW"/>
</dbReference>
<dbReference type="SUPFAM" id="SSF55681">
    <property type="entry name" value="Class II aaRS and biotin synthetases"/>
    <property type="match status" value="1"/>
</dbReference>
<dbReference type="InterPro" id="IPR004503">
    <property type="entry name" value="Ser-tRNA-ligase_2_arc"/>
</dbReference>
<keyword evidence="7 19" id="KW-0436">Ligase</keyword>
<comment type="catalytic activity">
    <reaction evidence="14">
        <text>tRNA(Sec) + L-serine + ATP = L-seryl-tRNA(Sec) + AMP + diphosphate + H(+)</text>
        <dbReference type="Rhea" id="RHEA:42580"/>
        <dbReference type="Rhea" id="RHEA-COMP:9742"/>
        <dbReference type="Rhea" id="RHEA-COMP:10128"/>
        <dbReference type="ChEBI" id="CHEBI:15378"/>
        <dbReference type="ChEBI" id="CHEBI:30616"/>
        <dbReference type="ChEBI" id="CHEBI:33019"/>
        <dbReference type="ChEBI" id="CHEBI:33384"/>
        <dbReference type="ChEBI" id="CHEBI:78442"/>
        <dbReference type="ChEBI" id="CHEBI:78533"/>
        <dbReference type="ChEBI" id="CHEBI:456215"/>
        <dbReference type="EC" id="6.1.1.11"/>
    </reaction>
</comment>
<evidence type="ECO:0000256" key="1">
    <source>
        <dbReference type="ARBA" id="ARBA00001947"/>
    </source>
</evidence>
<dbReference type="EMBL" id="NIZT01000070">
    <property type="protein sequence ID" value="RBQ22357.1"/>
    <property type="molecule type" value="Genomic_DNA"/>
</dbReference>
<dbReference type="GO" id="GO:0004828">
    <property type="term" value="F:serine-tRNA ligase activity"/>
    <property type="evidence" value="ECO:0007669"/>
    <property type="project" value="UniProtKB-UniRule"/>
</dbReference>
<dbReference type="Gene3D" id="3.30.70.1920">
    <property type="match status" value="1"/>
</dbReference>
<proteinExistence type="inferred from homology"/>
<dbReference type="Proteomes" id="UP000253099">
    <property type="component" value="Unassembled WGS sequence"/>
</dbReference>
<comment type="subunit">
    <text evidence="5">Homodimer.</text>
</comment>
<feature type="domain" description="Serine-tRNA ligase type 2 tRNA-binding" evidence="18">
    <location>
        <begin position="1"/>
        <end position="165"/>
    </location>
</feature>
<dbReference type="Pfam" id="PF00587">
    <property type="entry name" value="tRNA-synt_2b"/>
    <property type="match status" value="1"/>
</dbReference>
<evidence type="ECO:0000256" key="3">
    <source>
        <dbReference type="ARBA" id="ARBA00005045"/>
    </source>
</evidence>
<keyword evidence="6" id="KW-0963">Cytoplasm</keyword>
<dbReference type="AlphaFoldDB" id="A0A366M8I7"/>
<evidence type="ECO:0000256" key="13">
    <source>
        <dbReference type="ARBA" id="ARBA00023146"/>
    </source>
</evidence>
<evidence type="ECO:0000256" key="15">
    <source>
        <dbReference type="ARBA" id="ARBA00048823"/>
    </source>
</evidence>
<organism evidence="19 20">
    <name type="scientific">Candidatus Methanobinarius endosymbioticus</name>
    <dbReference type="NCBI Taxonomy" id="2006182"/>
    <lineage>
        <taxon>Archaea</taxon>
        <taxon>Methanobacteriati</taxon>
        <taxon>Methanobacteriota</taxon>
        <taxon>Methanomada group</taxon>
        <taxon>Methanobacteria</taxon>
        <taxon>Methanobacteriales</taxon>
        <taxon>Methanobacteriaceae</taxon>
        <taxon>Candidatus Methanobinarius</taxon>
    </lineage>
</organism>
<evidence type="ECO:0000256" key="8">
    <source>
        <dbReference type="ARBA" id="ARBA00022723"/>
    </source>
</evidence>
<dbReference type="CDD" id="cd00670">
    <property type="entry name" value="Gly_His_Pro_Ser_Thr_tRS_core"/>
    <property type="match status" value="1"/>
</dbReference>
<name>A0A366M8I7_9EURY</name>
<reference evidence="19 20" key="1">
    <citation type="submission" date="2018-06" db="EMBL/GenBank/DDBJ databases">
        <title>Genomic insight into two independent archaeal endosymbiosis events.</title>
        <authorList>
            <person name="Lind A.E."/>
            <person name="Lewis W.H."/>
            <person name="Spang A."/>
            <person name="Guy L."/>
            <person name="Embley M.T."/>
            <person name="Ettema T.J.G."/>
        </authorList>
    </citation>
    <scope>NUCLEOTIDE SEQUENCE [LARGE SCALE GENOMIC DNA]</scope>
    <source>
        <strain evidence="19">NOE</strain>
    </source>
</reference>
<comment type="caution">
    <text evidence="19">The sequence shown here is derived from an EMBL/GenBank/DDBJ whole genome shotgun (WGS) entry which is preliminary data.</text>
</comment>
<comment type="similarity">
    <text evidence="4">Belongs to the class-II aminoacyl-tRNA synthetase family. Type-2 seryl-tRNA synthetase subfamily.</text>
</comment>
<evidence type="ECO:0000256" key="10">
    <source>
        <dbReference type="ARBA" id="ARBA00022833"/>
    </source>
</evidence>
<dbReference type="GO" id="GO:0006434">
    <property type="term" value="P:seryl-tRNA aminoacylation"/>
    <property type="evidence" value="ECO:0007669"/>
    <property type="project" value="UniProtKB-UniRule"/>
</dbReference>
<evidence type="ECO:0000259" key="18">
    <source>
        <dbReference type="Pfam" id="PF18490"/>
    </source>
</evidence>
<dbReference type="Pfam" id="PF18490">
    <property type="entry name" value="tRNA_bind_4"/>
    <property type="match status" value="1"/>
</dbReference>
<evidence type="ECO:0000259" key="17">
    <source>
        <dbReference type="Pfam" id="PF00587"/>
    </source>
</evidence>
<comment type="pathway">
    <text evidence="3">Aminoacyl-tRNA biosynthesis; selenocysteinyl-tRNA(Sec) biosynthesis; L-seryl-tRNA(Sec) from L-serine and tRNA(Sec): step 1/1.</text>
</comment>
<evidence type="ECO:0000313" key="19">
    <source>
        <dbReference type="EMBL" id="RBQ22357.1"/>
    </source>
</evidence>
<evidence type="ECO:0000256" key="12">
    <source>
        <dbReference type="ARBA" id="ARBA00022917"/>
    </source>
</evidence>
<dbReference type="InterPro" id="IPR045864">
    <property type="entry name" value="aa-tRNA-synth_II/BPL/LPL"/>
</dbReference>
<evidence type="ECO:0000256" key="6">
    <source>
        <dbReference type="ARBA" id="ARBA00022490"/>
    </source>
</evidence>
<comment type="catalytic activity">
    <reaction evidence="15">
        <text>tRNA(Ser) + L-serine + ATP = L-seryl-tRNA(Ser) + AMP + diphosphate + H(+)</text>
        <dbReference type="Rhea" id="RHEA:12292"/>
        <dbReference type="Rhea" id="RHEA-COMP:9669"/>
        <dbReference type="Rhea" id="RHEA-COMP:9703"/>
        <dbReference type="ChEBI" id="CHEBI:15378"/>
        <dbReference type="ChEBI" id="CHEBI:30616"/>
        <dbReference type="ChEBI" id="CHEBI:33019"/>
        <dbReference type="ChEBI" id="CHEBI:33384"/>
        <dbReference type="ChEBI" id="CHEBI:78442"/>
        <dbReference type="ChEBI" id="CHEBI:78533"/>
        <dbReference type="ChEBI" id="CHEBI:456215"/>
        <dbReference type="EC" id="6.1.1.11"/>
    </reaction>
</comment>
<evidence type="ECO:0000256" key="16">
    <source>
        <dbReference type="NCBIfam" id="TIGR00415"/>
    </source>
</evidence>
<evidence type="ECO:0000256" key="2">
    <source>
        <dbReference type="ARBA" id="ARBA00004496"/>
    </source>
</evidence>
<keyword evidence="10" id="KW-0862">Zinc</keyword>
<dbReference type="InterPro" id="IPR002314">
    <property type="entry name" value="aa-tRNA-synt_IIb"/>
</dbReference>
<dbReference type="NCBIfam" id="TIGR00415">
    <property type="entry name" value="serS_MJ"/>
    <property type="match status" value="1"/>
</dbReference>
<feature type="domain" description="Aminoacyl-tRNA synthetase class II (G/ P/ S/T)" evidence="17">
    <location>
        <begin position="334"/>
        <end position="505"/>
    </location>
</feature>
<evidence type="ECO:0000256" key="9">
    <source>
        <dbReference type="ARBA" id="ARBA00022741"/>
    </source>
</evidence>
<comment type="cofactor">
    <cofactor evidence="1">
        <name>Zn(2+)</name>
        <dbReference type="ChEBI" id="CHEBI:29105"/>
    </cofactor>
</comment>
<keyword evidence="11" id="KW-0067">ATP-binding</keyword>
<dbReference type="EC" id="6.1.1.11" evidence="16"/>
<evidence type="ECO:0000256" key="14">
    <source>
        <dbReference type="ARBA" id="ARBA00047929"/>
    </source>
</evidence>
<keyword evidence="13" id="KW-0030">Aminoacyl-tRNA synthetase</keyword>
<evidence type="ECO:0000256" key="4">
    <source>
        <dbReference type="ARBA" id="ARBA00005951"/>
    </source>
</evidence>
<dbReference type="GO" id="GO:0046872">
    <property type="term" value="F:metal ion binding"/>
    <property type="evidence" value="ECO:0007669"/>
    <property type="project" value="UniProtKB-KW"/>
</dbReference>
<dbReference type="Gene3D" id="3.30.930.10">
    <property type="entry name" value="Bira Bifunctional Protein, Domain 2"/>
    <property type="match status" value="1"/>
</dbReference>
<keyword evidence="20" id="KW-1185">Reference proteome</keyword>
<dbReference type="GO" id="GO:0005737">
    <property type="term" value="C:cytoplasm"/>
    <property type="evidence" value="ECO:0007669"/>
    <property type="project" value="UniProtKB-SubCell"/>
</dbReference>
<dbReference type="InterPro" id="IPR041293">
    <property type="entry name" value="SerS_tRNA-bd"/>
</dbReference>
<evidence type="ECO:0000313" key="20">
    <source>
        <dbReference type="Proteomes" id="UP000253099"/>
    </source>
</evidence>
<keyword evidence="12" id="KW-0648">Protein biosynthesis</keyword>
<evidence type="ECO:0000256" key="5">
    <source>
        <dbReference type="ARBA" id="ARBA00011738"/>
    </source>
</evidence>
<sequence length="542" mass="62565">MKFLLKGTITFNKNIEEAEKDIVNFIEDANKTILLRGAKEVHKEDGAKITDWNIENDTLHVEIKSGSKVRSHDGLLRIKKPLTQLLGKKYHLGVRKLHIEEYTITIPTGDGKYDIDHDLAKNIQQIDDFQIKGNDVILTIKDISESEIKKQSVNRVIKHITTKKDDDEIENREKDETNIMAEGDPVEDPNQEKDLTFQVTKSTPGEIIARSPEFETSFEGDVTEKAIELNWIKTFPGRGQWVYGPQMTALQRAFEAILIDEIIEKLDFDECLFPKLIPIPTMNKMRYLDGLPEGMYYCSAPKRDPELFDKFKNELAIEREVPMDLLKEGLKDPAYVLAAAQCEPFYEFLSHEVIDEKNLPIKFYDKSGWTYRWESGGAKGIDRVHEFQRVELVWIDKPDQTNKIRDDTLELSHKLATELELEWYTEIGDDPFYLEGRKVESRGIEFPDVPKYEMRLNVPGQEKGVAVVSANVHGTHFTEGFSIREAHNHALWTGCTGLGLTRWLFGFLAQKGFDENNWPGKIRKHYKKVKIPKILTWPKEKE</sequence>
<dbReference type="UniPathway" id="UPA00906">
    <property type="reaction ID" value="UER00895"/>
</dbReference>
<keyword evidence="8" id="KW-0479">Metal-binding</keyword>
<keyword evidence="9" id="KW-0547">Nucleotide-binding</keyword>
<evidence type="ECO:0000256" key="7">
    <source>
        <dbReference type="ARBA" id="ARBA00022598"/>
    </source>
</evidence>
<protein>
    <recommendedName>
        <fullName evidence="16">Serine--tRNA ligase</fullName>
        <ecNumber evidence="16">6.1.1.11</ecNumber>
    </recommendedName>
</protein>
<accession>A0A366M8I7</accession>
<gene>
    <name evidence="19" type="primary">serS</name>
    <name evidence="19" type="ORF">ALNOE001_21000</name>
</gene>
<evidence type="ECO:0000256" key="11">
    <source>
        <dbReference type="ARBA" id="ARBA00022840"/>
    </source>
</evidence>